<keyword evidence="1" id="KW-0732">Signal</keyword>
<dbReference type="PANTHER" id="PTHR38436">
    <property type="entry name" value="POLYKETIDE CYCLASE SNOAL-LIKE DOMAIN"/>
    <property type="match status" value="1"/>
</dbReference>
<feature type="signal peptide" evidence="1">
    <location>
        <begin position="1"/>
        <end position="19"/>
    </location>
</feature>
<dbReference type="InterPro" id="IPR032710">
    <property type="entry name" value="NTF2-like_dom_sf"/>
</dbReference>
<name>A0A840HSM6_9SPHN</name>
<dbReference type="Proteomes" id="UP000575068">
    <property type="component" value="Unassembled WGS sequence"/>
</dbReference>
<accession>A0A840HSM6</accession>
<sequence>MRSMVAALAMCLSFSPALAAAAESTPAPASGQSETERNRAVVTDFMNMFYTQKKVRDAFEKHVVADYIQHNPGAPDGREGTLKVLEPFLSAQPQLSFKIHRILVDGDMAAVHSEIVASAGQPSFAVVDILRLKDGKVVEHWDVMQPVPEKSANPHPMF</sequence>
<dbReference type="RefSeq" id="WP_184474339.1">
    <property type="nucleotide sequence ID" value="NZ_JACHOV010000002.1"/>
</dbReference>
<proteinExistence type="predicted"/>
<dbReference type="PANTHER" id="PTHR38436:SF1">
    <property type="entry name" value="ESTER CYCLASE"/>
    <property type="match status" value="1"/>
</dbReference>
<dbReference type="Pfam" id="PF12680">
    <property type="entry name" value="SnoaL_2"/>
    <property type="match status" value="1"/>
</dbReference>
<comment type="caution">
    <text evidence="3">The sequence shown here is derived from an EMBL/GenBank/DDBJ whole genome shotgun (WGS) entry which is preliminary data.</text>
</comment>
<evidence type="ECO:0000313" key="3">
    <source>
        <dbReference type="EMBL" id="MBB4640514.1"/>
    </source>
</evidence>
<dbReference type="GO" id="GO:0030638">
    <property type="term" value="P:polyketide metabolic process"/>
    <property type="evidence" value="ECO:0007669"/>
    <property type="project" value="InterPro"/>
</dbReference>
<protein>
    <submittedName>
        <fullName evidence="3">Putative SnoaL-like aldol condensation-catalyzing enzyme</fullName>
    </submittedName>
</protein>
<dbReference type="InterPro" id="IPR037401">
    <property type="entry name" value="SnoaL-like"/>
</dbReference>
<feature type="chain" id="PRO_5032408381" evidence="1">
    <location>
        <begin position="20"/>
        <end position="158"/>
    </location>
</feature>
<organism evidence="3 4">
    <name type="scientific">Rhizorhapis suberifaciens</name>
    <name type="common">corky root of lettuce</name>
    <dbReference type="NCBI Taxonomy" id="13656"/>
    <lineage>
        <taxon>Bacteria</taxon>
        <taxon>Pseudomonadati</taxon>
        <taxon>Pseudomonadota</taxon>
        <taxon>Alphaproteobacteria</taxon>
        <taxon>Sphingomonadales</taxon>
        <taxon>Sphingomonadaceae</taxon>
        <taxon>Rhizorhapis</taxon>
    </lineage>
</organism>
<dbReference type="Gene3D" id="3.10.450.50">
    <property type="match status" value="1"/>
</dbReference>
<feature type="domain" description="SnoaL-like" evidence="2">
    <location>
        <begin position="52"/>
        <end position="140"/>
    </location>
</feature>
<keyword evidence="4" id="KW-1185">Reference proteome</keyword>
<dbReference type="InterPro" id="IPR009959">
    <property type="entry name" value="Cyclase_SnoaL-like"/>
</dbReference>
<evidence type="ECO:0000256" key="1">
    <source>
        <dbReference type="SAM" id="SignalP"/>
    </source>
</evidence>
<evidence type="ECO:0000259" key="2">
    <source>
        <dbReference type="Pfam" id="PF12680"/>
    </source>
</evidence>
<dbReference type="AlphaFoldDB" id="A0A840HSM6"/>
<reference evidence="3 4" key="1">
    <citation type="submission" date="2020-08" db="EMBL/GenBank/DDBJ databases">
        <title>Genomic Encyclopedia of Type Strains, Phase IV (KMG-IV): sequencing the most valuable type-strain genomes for metagenomic binning, comparative biology and taxonomic classification.</title>
        <authorList>
            <person name="Goeker M."/>
        </authorList>
    </citation>
    <scope>NUCLEOTIDE SEQUENCE [LARGE SCALE GENOMIC DNA]</scope>
    <source>
        <strain evidence="3 4">DSM 7465</strain>
    </source>
</reference>
<evidence type="ECO:0000313" key="4">
    <source>
        <dbReference type="Proteomes" id="UP000575068"/>
    </source>
</evidence>
<dbReference type="EMBL" id="JACHOV010000002">
    <property type="protein sequence ID" value="MBB4640514.1"/>
    <property type="molecule type" value="Genomic_DNA"/>
</dbReference>
<gene>
    <name evidence="3" type="ORF">HNQ99_000802</name>
</gene>
<dbReference type="SUPFAM" id="SSF54427">
    <property type="entry name" value="NTF2-like"/>
    <property type="match status" value="1"/>
</dbReference>